<name>A0A845Q772_9HYPH</name>
<evidence type="ECO:0000259" key="3">
    <source>
        <dbReference type="Pfam" id="PF00144"/>
    </source>
</evidence>
<dbReference type="PANTHER" id="PTHR43283">
    <property type="entry name" value="BETA-LACTAMASE-RELATED"/>
    <property type="match status" value="1"/>
</dbReference>
<feature type="transmembrane region" description="Helical" evidence="1">
    <location>
        <begin position="294"/>
        <end position="319"/>
    </location>
</feature>
<keyword evidence="4" id="KW-0378">Hydrolase</keyword>
<dbReference type="Gene3D" id="3.40.710.10">
    <property type="entry name" value="DD-peptidase/beta-lactamase superfamily"/>
    <property type="match status" value="2"/>
</dbReference>
<evidence type="ECO:0000313" key="5">
    <source>
        <dbReference type="Proteomes" id="UP000470384"/>
    </source>
</evidence>
<evidence type="ECO:0000313" key="4">
    <source>
        <dbReference type="EMBL" id="NBG94167.1"/>
    </source>
</evidence>
<feature type="domain" description="Beta-lactamase-related" evidence="3">
    <location>
        <begin position="362"/>
        <end position="482"/>
    </location>
</feature>
<sequence length="509" mass="54511">MIQRALRLLAAGVLMVAGAGTAAADTGMLTWTVEETAQALDAFVPRLMDENDVPGAQVALMRNGRLVYERAFGVDNVIGRTPVTPDTVFEAASLSKPVTAHVAMQLVAAGKLRLDKDVGLGVEPAWLEANEDGRVPPVTLEQILTHRSGLTNDIRRSTHALVTEPGGAFAYSGEGFGYLGYAISAYEQAPFAQVARDRVFAPLGMATSGFEVAPERMGAMATGHVPLWVPLALVFVPFLAVFVVGGIVTFFVVRLVLQHPHMEAGSLVFPAILGGIAAFVAVLELVGLGLLTAVFLITLIFLLFVALAAILWRLVFHLLGFTRERPGMVMRRDDAAMGGGWTRVALVLGVLSLTPFLFRSVPVPLRAAGDVHPASSLRTSAGDMARFADEMMTPSLLAVSDLREMTRPRVKVGHGAEDGLAWGLGIGVRDRRLPDGETQRTLWQWGSNPGYASILVIEPRAKTALVVLTNAQTGGDMAQELAAHVFGGLEEFQRGDMWIVPFDAVAPMF</sequence>
<dbReference type="GeneID" id="300656223"/>
<dbReference type="GO" id="GO:0016787">
    <property type="term" value="F:hydrolase activity"/>
    <property type="evidence" value="ECO:0007669"/>
    <property type="project" value="UniProtKB-KW"/>
</dbReference>
<proteinExistence type="predicted"/>
<dbReference type="EMBL" id="WXYQ01000001">
    <property type="protein sequence ID" value="NBG94167.1"/>
    <property type="molecule type" value="Genomic_DNA"/>
</dbReference>
<dbReference type="OrthoDB" id="5377981at2"/>
<protein>
    <submittedName>
        <fullName evidence="4">Serine hydrolase</fullName>
    </submittedName>
</protein>
<dbReference type="InterPro" id="IPR050789">
    <property type="entry name" value="Diverse_Enzym_Activities"/>
</dbReference>
<keyword evidence="2" id="KW-0732">Signal</keyword>
<feature type="transmembrane region" description="Helical" evidence="1">
    <location>
        <begin position="227"/>
        <end position="255"/>
    </location>
</feature>
<evidence type="ECO:0000256" key="2">
    <source>
        <dbReference type="SAM" id="SignalP"/>
    </source>
</evidence>
<dbReference type="AlphaFoldDB" id="A0A845Q772"/>
<dbReference type="Proteomes" id="UP000470384">
    <property type="component" value="Unassembled WGS sequence"/>
</dbReference>
<accession>A0A845Q772</accession>
<keyword evidence="5" id="KW-1185">Reference proteome</keyword>
<reference evidence="4 5" key="1">
    <citation type="journal article" date="2016" name="Int. J. Syst. Evol. Microbiol.">
        <title>Pyruvatibacter mobilis gen. nov., sp. nov., a marine bacterium from the culture broth of Picochlorum sp. 122.</title>
        <authorList>
            <person name="Wang G."/>
            <person name="Tang M."/>
            <person name="Wu H."/>
            <person name="Dai S."/>
            <person name="Li T."/>
            <person name="Chen C."/>
            <person name="He H."/>
            <person name="Fan J."/>
            <person name="Xiang W."/>
            <person name="Li X."/>
        </authorList>
    </citation>
    <scope>NUCLEOTIDE SEQUENCE [LARGE SCALE GENOMIC DNA]</scope>
    <source>
        <strain evidence="4 5">GYP-11</strain>
    </source>
</reference>
<keyword evidence="1" id="KW-0472">Membrane</keyword>
<dbReference type="Pfam" id="PF00144">
    <property type="entry name" value="Beta-lactamase"/>
    <property type="match status" value="2"/>
</dbReference>
<feature type="chain" id="PRO_5032423750" evidence="2">
    <location>
        <begin position="25"/>
        <end position="509"/>
    </location>
</feature>
<dbReference type="PANTHER" id="PTHR43283:SF18">
    <property type="match status" value="1"/>
</dbReference>
<dbReference type="InterPro" id="IPR001466">
    <property type="entry name" value="Beta-lactam-related"/>
</dbReference>
<dbReference type="RefSeq" id="WP_160586324.1">
    <property type="nucleotide sequence ID" value="NZ_BMHN01000001.1"/>
</dbReference>
<evidence type="ECO:0000256" key="1">
    <source>
        <dbReference type="SAM" id="Phobius"/>
    </source>
</evidence>
<keyword evidence="1" id="KW-1133">Transmembrane helix</keyword>
<feature type="signal peptide" evidence="2">
    <location>
        <begin position="1"/>
        <end position="24"/>
    </location>
</feature>
<comment type="caution">
    <text evidence="4">The sequence shown here is derived from an EMBL/GenBank/DDBJ whole genome shotgun (WGS) entry which is preliminary data.</text>
</comment>
<organism evidence="4 5">
    <name type="scientific">Pyruvatibacter mobilis</name>
    <dbReference type="NCBI Taxonomy" id="1712261"/>
    <lineage>
        <taxon>Bacteria</taxon>
        <taxon>Pseudomonadati</taxon>
        <taxon>Pseudomonadota</taxon>
        <taxon>Alphaproteobacteria</taxon>
        <taxon>Hyphomicrobiales</taxon>
        <taxon>Parvibaculaceae</taxon>
        <taxon>Pyruvatibacter</taxon>
    </lineage>
</organism>
<dbReference type="SUPFAM" id="SSF56601">
    <property type="entry name" value="beta-lactamase/transpeptidase-like"/>
    <property type="match status" value="1"/>
</dbReference>
<feature type="domain" description="Beta-lactamase-related" evidence="3">
    <location>
        <begin position="40"/>
        <end position="224"/>
    </location>
</feature>
<gene>
    <name evidence="4" type="ORF">GTQ45_00310</name>
</gene>
<dbReference type="InterPro" id="IPR012338">
    <property type="entry name" value="Beta-lactam/transpept-like"/>
</dbReference>
<feature type="transmembrane region" description="Helical" evidence="1">
    <location>
        <begin position="267"/>
        <end position="288"/>
    </location>
</feature>
<keyword evidence="1" id="KW-0812">Transmembrane</keyword>
<feature type="transmembrane region" description="Helical" evidence="1">
    <location>
        <begin position="340"/>
        <end position="358"/>
    </location>
</feature>